<proteinExistence type="predicted"/>
<name>A0A4Z2HRR3_9TELE</name>
<evidence type="ECO:0000313" key="2">
    <source>
        <dbReference type="EMBL" id="TNN68529.1"/>
    </source>
</evidence>
<comment type="caution">
    <text evidence="2">The sequence shown here is derived from an EMBL/GenBank/DDBJ whole genome shotgun (WGS) entry which is preliminary data.</text>
</comment>
<dbReference type="AlphaFoldDB" id="A0A4Z2HRR3"/>
<feature type="region of interest" description="Disordered" evidence="1">
    <location>
        <begin position="69"/>
        <end position="91"/>
    </location>
</feature>
<reference evidence="2 3" key="1">
    <citation type="submission" date="2019-03" db="EMBL/GenBank/DDBJ databases">
        <title>First draft genome of Liparis tanakae, snailfish: a comprehensive survey of snailfish specific genes.</title>
        <authorList>
            <person name="Kim W."/>
            <person name="Song I."/>
            <person name="Jeong J.-H."/>
            <person name="Kim D."/>
            <person name="Kim S."/>
            <person name="Ryu S."/>
            <person name="Song J.Y."/>
            <person name="Lee S.K."/>
        </authorList>
    </citation>
    <scope>NUCLEOTIDE SEQUENCE [LARGE SCALE GENOMIC DNA]</scope>
    <source>
        <tissue evidence="2">Muscle</tissue>
    </source>
</reference>
<evidence type="ECO:0000256" key="1">
    <source>
        <dbReference type="SAM" id="MobiDB-lite"/>
    </source>
</evidence>
<keyword evidence="3" id="KW-1185">Reference proteome</keyword>
<gene>
    <name evidence="2" type="ORF">EYF80_021175</name>
</gene>
<accession>A0A4Z2HRR3</accession>
<protein>
    <submittedName>
        <fullName evidence="2">Uncharacterized protein</fullName>
    </submittedName>
</protein>
<dbReference type="EMBL" id="SRLO01000188">
    <property type="protein sequence ID" value="TNN68529.1"/>
    <property type="molecule type" value="Genomic_DNA"/>
</dbReference>
<dbReference type="Proteomes" id="UP000314294">
    <property type="component" value="Unassembled WGS sequence"/>
</dbReference>
<organism evidence="2 3">
    <name type="scientific">Liparis tanakae</name>
    <name type="common">Tanaka's snailfish</name>
    <dbReference type="NCBI Taxonomy" id="230148"/>
    <lineage>
        <taxon>Eukaryota</taxon>
        <taxon>Metazoa</taxon>
        <taxon>Chordata</taxon>
        <taxon>Craniata</taxon>
        <taxon>Vertebrata</taxon>
        <taxon>Euteleostomi</taxon>
        <taxon>Actinopterygii</taxon>
        <taxon>Neopterygii</taxon>
        <taxon>Teleostei</taxon>
        <taxon>Neoteleostei</taxon>
        <taxon>Acanthomorphata</taxon>
        <taxon>Eupercaria</taxon>
        <taxon>Perciformes</taxon>
        <taxon>Cottioidei</taxon>
        <taxon>Cottales</taxon>
        <taxon>Liparidae</taxon>
        <taxon>Liparis</taxon>
    </lineage>
</organism>
<evidence type="ECO:0000313" key="3">
    <source>
        <dbReference type="Proteomes" id="UP000314294"/>
    </source>
</evidence>
<sequence length="113" mass="12755">MAQTTKVCKTTPSQSHDVLAVCPSGTYKQNCYVPVVSMYAWSMLEKACLKHMKERFFSFNQEPESNAKMKQRGSCCNHPPTPTHPQVGNKRMKVKTENNCMARLLATAAFHET</sequence>